<dbReference type="PIRSF" id="PIRSF000332">
    <property type="entry name" value="FMO"/>
    <property type="match status" value="1"/>
</dbReference>
<dbReference type="InterPro" id="IPR020946">
    <property type="entry name" value="Flavin_mOase-like"/>
</dbReference>
<dbReference type="PRINTS" id="PR00469">
    <property type="entry name" value="PNDRDTASEII"/>
</dbReference>
<keyword evidence="5 10" id="KW-0274">FAD</keyword>
<keyword evidence="4 10" id="KW-0285">Flavoprotein</keyword>
<keyword evidence="6" id="KW-0521">NADP</keyword>
<evidence type="ECO:0000256" key="9">
    <source>
        <dbReference type="ARBA" id="ARBA00047707"/>
    </source>
</evidence>
<dbReference type="PANTHER" id="PTHR43539:SF9">
    <property type="entry name" value="INDOLE-3-PYRUVATE MONOOXYGENASE YUCCA11-RELATED"/>
    <property type="match status" value="1"/>
</dbReference>
<evidence type="ECO:0000313" key="12">
    <source>
        <dbReference type="Proteomes" id="UP001187192"/>
    </source>
</evidence>
<keyword evidence="8" id="KW-0073">Auxin biosynthesis</keyword>
<dbReference type="GO" id="GO:0009851">
    <property type="term" value="P:auxin biosynthetic process"/>
    <property type="evidence" value="ECO:0007669"/>
    <property type="project" value="UniProtKB-KW"/>
</dbReference>
<comment type="catalytic activity">
    <reaction evidence="9">
        <text>indole-3-pyruvate + NADPH + O2 + H(+) = (indol-3-yl)acetate + CO2 + NADP(+) + H2O</text>
        <dbReference type="Rhea" id="RHEA:34331"/>
        <dbReference type="ChEBI" id="CHEBI:15377"/>
        <dbReference type="ChEBI" id="CHEBI:15378"/>
        <dbReference type="ChEBI" id="CHEBI:15379"/>
        <dbReference type="ChEBI" id="CHEBI:16526"/>
        <dbReference type="ChEBI" id="CHEBI:17640"/>
        <dbReference type="ChEBI" id="CHEBI:30854"/>
        <dbReference type="ChEBI" id="CHEBI:57783"/>
        <dbReference type="ChEBI" id="CHEBI:58349"/>
        <dbReference type="EC" id="1.14.13.168"/>
    </reaction>
</comment>
<keyword evidence="7 10" id="KW-0560">Oxidoreductase</keyword>
<evidence type="ECO:0000256" key="10">
    <source>
        <dbReference type="RuleBase" id="RU361177"/>
    </source>
</evidence>
<comment type="similarity">
    <text evidence="3 10">Belongs to the FMO family.</text>
</comment>
<dbReference type="Proteomes" id="UP001187192">
    <property type="component" value="Unassembled WGS sequence"/>
</dbReference>
<comment type="cofactor">
    <cofactor evidence="1 10">
        <name>FAD</name>
        <dbReference type="ChEBI" id="CHEBI:57692"/>
    </cofactor>
</comment>
<name>A0AA88DM62_FICCA</name>
<dbReference type="PANTHER" id="PTHR43539">
    <property type="entry name" value="FLAVIN-BINDING MONOOXYGENASE-LIKE PROTEIN (AFU_ORTHOLOGUE AFUA_4G09220)"/>
    <property type="match status" value="1"/>
</dbReference>
<dbReference type="EMBL" id="BTGU01000073">
    <property type="protein sequence ID" value="GMN57823.1"/>
    <property type="molecule type" value="Genomic_DNA"/>
</dbReference>
<evidence type="ECO:0000256" key="3">
    <source>
        <dbReference type="ARBA" id="ARBA00009183"/>
    </source>
</evidence>
<dbReference type="PRINTS" id="PR00368">
    <property type="entry name" value="FADPNR"/>
</dbReference>
<evidence type="ECO:0000256" key="2">
    <source>
        <dbReference type="ARBA" id="ARBA00004814"/>
    </source>
</evidence>
<evidence type="ECO:0000256" key="4">
    <source>
        <dbReference type="ARBA" id="ARBA00022630"/>
    </source>
</evidence>
<dbReference type="SUPFAM" id="SSF51905">
    <property type="entry name" value="FAD/NAD(P)-binding domain"/>
    <property type="match status" value="2"/>
</dbReference>
<dbReference type="Pfam" id="PF00743">
    <property type="entry name" value="FMO-like"/>
    <property type="match status" value="1"/>
</dbReference>
<evidence type="ECO:0000256" key="7">
    <source>
        <dbReference type="ARBA" id="ARBA00023002"/>
    </source>
</evidence>
<dbReference type="AlphaFoldDB" id="A0AA88DM62"/>
<comment type="caution">
    <text evidence="11">The sequence shown here is derived from an EMBL/GenBank/DDBJ whole genome shotgun (WGS) entry which is preliminary data.</text>
</comment>
<reference evidence="11" key="1">
    <citation type="submission" date="2023-07" db="EMBL/GenBank/DDBJ databases">
        <title>draft genome sequence of fig (Ficus carica).</title>
        <authorList>
            <person name="Takahashi T."/>
            <person name="Nishimura K."/>
        </authorList>
    </citation>
    <scope>NUCLEOTIDE SEQUENCE</scope>
</reference>
<dbReference type="GO" id="GO:0050660">
    <property type="term" value="F:flavin adenine dinucleotide binding"/>
    <property type="evidence" value="ECO:0007669"/>
    <property type="project" value="InterPro"/>
</dbReference>
<dbReference type="GO" id="GO:0103075">
    <property type="term" value="F:indole-3-pyruvate monooxygenase activity"/>
    <property type="evidence" value="ECO:0007669"/>
    <property type="project" value="UniProtKB-EC"/>
</dbReference>
<evidence type="ECO:0000256" key="1">
    <source>
        <dbReference type="ARBA" id="ARBA00001974"/>
    </source>
</evidence>
<dbReference type="GO" id="GO:0050661">
    <property type="term" value="F:NADP binding"/>
    <property type="evidence" value="ECO:0007669"/>
    <property type="project" value="InterPro"/>
</dbReference>
<keyword evidence="12" id="KW-1185">Reference proteome</keyword>
<sequence length="381" mass="42410">MEEVTVVIVGAGPAGLASSACLNVESISNIVLEREDCCASLWKKRSYDRLRLHLAKEFCSLPYKEHSPETSTFMSKDTFISYIDSYVSEFNITPRYSRSVESAFYDEKMKKWRIKAKNGVSGEMERYSSDYLIVASGENNEAFVPEVQGLTSFKGELIHSSEYKNGKRYKGKDVLVVGCGNSGMEISHDLSEYDARTSIVIRSPFHVLTKNMVHMGMLMTKYLPVHIVDTLISLAASITYGDLSKYGIHRPEQGPFALKLLSGKTPVIDGGSVSRIKSKRIKVVPEIVNINGTNIEFVDGTEQKFDAIIFATGYRSGAKEWLKDYQHVLDDEGMPKKKYPDHWKGENGLYCAGLSGRGLDGISADATHIAADIRELLKNKA</sequence>
<dbReference type="InterPro" id="IPR036188">
    <property type="entry name" value="FAD/NAD-bd_sf"/>
</dbReference>
<evidence type="ECO:0000256" key="5">
    <source>
        <dbReference type="ARBA" id="ARBA00022827"/>
    </source>
</evidence>
<evidence type="ECO:0000256" key="6">
    <source>
        <dbReference type="ARBA" id="ARBA00022857"/>
    </source>
</evidence>
<evidence type="ECO:0000256" key="8">
    <source>
        <dbReference type="ARBA" id="ARBA00023070"/>
    </source>
</evidence>
<dbReference type="InterPro" id="IPR050982">
    <property type="entry name" value="Auxin_biosynth/cation_transpt"/>
</dbReference>
<proteinExistence type="inferred from homology"/>
<dbReference type="Gene3D" id="3.50.50.60">
    <property type="entry name" value="FAD/NAD(P)-binding domain"/>
    <property type="match status" value="1"/>
</dbReference>
<gene>
    <name evidence="11" type="ORF">TIFTF001_026927</name>
</gene>
<dbReference type="InterPro" id="IPR000960">
    <property type="entry name" value="Flavin_mOase"/>
</dbReference>
<accession>A0AA88DM62</accession>
<protein>
    <recommendedName>
        <fullName evidence="10">Flavin-containing monooxygenase</fullName>
        <ecNumber evidence="10">1.-.-.-</ecNumber>
    </recommendedName>
</protein>
<keyword evidence="10" id="KW-0503">Monooxygenase</keyword>
<comment type="pathway">
    <text evidence="2">Plant hormone metabolism; auxin biosynthesis.</text>
</comment>
<dbReference type="EC" id="1.-.-.-" evidence="10"/>
<dbReference type="GO" id="GO:0004499">
    <property type="term" value="F:N,N-dimethylaniline monooxygenase activity"/>
    <property type="evidence" value="ECO:0007669"/>
    <property type="project" value="InterPro"/>
</dbReference>
<evidence type="ECO:0000313" key="11">
    <source>
        <dbReference type="EMBL" id="GMN57823.1"/>
    </source>
</evidence>
<organism evidence="11 12">
    <name type="scientific">Ficus carica</name>
    <name type="common">Common fig</name>
    <dbReference type="NCBI Taxonomy" id="3494"/>
    <lineage>
        <taxon>Eukaryota</taxon>
        <taxon>Viridiplantae</taxon>
        <taxon>Streptophyta</taxon>
        <taxon>Embryophyta</taxon>
        <taxon>Tracheophyta</taxon>
        <taxon>Spermatophyta</taxon>
        <taxon>Magnoliopsida</taxon>
        <taxon>eudicotyledons</taxon>
        <taxon>Gunneridae</taxon>
        <taxon>Pentapetalae</taxon>
        <taxon>rosids</taxon>
        <taxon>fabids</taxon>
        <taxon>Rosales</taxon>
        <taxon>Moraceae</taxon>
        <taxon>Ficeae</taxon>
        <taxon>Ficus</taxon>
    </lineage>
</organism>